<organism evidence="3 4">
    <name type="scientific">Sistotremastrum suecicum HHB10207 ss-3</name>
    <dbReference type="NCBI Taxonomy" id="1314776"/>
    <lineage>
        <taxon>Eukaryota</taxon>
        <taxon>Fungi</taxon>
        <taxon>Dikarya</taxon>
        <taxon>Basidiomycota</taxon>
        <taxon>Agaricomycotina</taxon>
        <taxon>Agaricomycetes</taxon>
        <taxon>Sistotremastrales</taxon>
        <taxon>Sistotremastraceae</taxon>
        <taxon>Sistotremastrum</taxon>
    </lineage>
</organism>
<keyword evidence="2" id="KW-0812">Transmembrane</keyword>
<dbReference type="EMBL" id="KV428089">
    <property type="protein sequence ID" value="KZT37165.1"/>
    <property type="molecule type" value="Genomic_DNA"/>
</dbReference>
<keyword evidence="2" id="KW-1133">Transmembrane helix</keyword>
<feature type="region of interest" description="Disordered" evidence="1">
    <location>
        <begin position="557"/>
        <end position="627"/>
    </location>
</feature>
<name>A0A166C7J0_9AGAM</name>
<dbReference type="OrthoDB" id="3265715at2759"/>
<evidence type="ECO:0000256" key="1">
    <source>
        <dbReference type="SAM" id="MobiDB-lite"/>
    </source>
</evidence>
<accession>A0A166C7J0</accession>
<evidence type="ECO:0000313" key="4">
    <source>
        <dbReference type="Proteomes" id="UP000076798"/>
    </source>
</evidence>
<feature type="compositionally biased region" description="Low complexity" evidence="1">
    <location>
        <begin position="510"/>
        <end position="525"/>
    </location>
</feature>
<feature type="compositionally biased region" description="Low complexity" evidence="1">
    <location>
        <begin position="202"/>
        <end position="245"/>
    </location>
</feature>
<feature type="compositionally biased region" description="Basic and acidic residues" evidence="1">
    <location>
        <begin position="178"/>
        <end position="191"/>
    </location>
</feature>
<reference evidence="3 4" key="1">
    <citation type="journal article" date="2016" name="Mol. Biol. Evol.">
        <title>Comparative Genomics of Early-Diverging Mushroom-Forming Fungi Provides Insights into the Origins of Lignocellulose Decay Capabilities.</title>
        <authorList>
            <person name="Nagy L.G."/>
            <person name="Riley R."/>
            <person name="Tritt A."/>
            <person name="Adam C."/>
            <person name="Daum C."/>
            <person name="Floudas D."/>
            <person name="Sun H."/>
            <person name="Yadav J.S."/>
            <person name="Pangilinan J."/>
            <person name="Larsson K.H."/>
            <person name="Matsuura K."/>
            <person name="Barry K."/>
            <person name="Labutti K."/>
            <person name="Kuo R."/>
            <person name="Ohm R.A."/>
            <person name="Bhattacharya S.S."/>
            <person name="Shirouzu T."/>
            <person name="Yoshinaga Y."/>
            <person name="Martin F.M."/>
            <person name="Grigoriev I.V."/>
            <person name="Hibbett D.S."/>
        </authorList>
    </citation>
    <scope>NUCLEOTIDE SEQUENCE [LARGE SCALE GENOMIC DNA]</scope>
    <source>
        <strain evidence="3 4">HHB10207 ss-3</strain>
    </source>
</reference>
<keyword evidence="4" id="KW-1185">Reference proteome</keyword>
<sequence>MQMIAPVVGDCGDWPWTWDRVWDVLVGRSEGQWSRGQSSAWDLSFHPKVSAKGQKSQQSLLSTTPHAFYEVRILLGLPSVTAHSLSTMLHRSTSSSSLLVLTFLASYAAAQSVNRIIKDTDPNIDYEPPATWFNSSYCPGCASLSSALALNGTWHNGTNFELLRDSDDQGNSSALARRTVDRRGKGGKPEGDDHDGDSDDLASASSTTLSSSSSSSTISSSTSTPPPQQSSASTSSSAPQTVATTGPDLDDPNFVPNIVTMTIKFTGNAAQFFALVPTFQIPGMISISNVSFLVDGNPAGVPFLHVPGTEGSGYSSRSIFNIGSLPDGPHTLTAIVQPGSVLIFDYLNYTALASDPPETFPVTTTVTAAAEALTGSPSSAATSAGVRIANAKHNVATFAGAIGGTVGVLAALALGICLSIWRRRRNSQRRQRRELEEARLANGPLMSGPAPFVPRYFPGSMAVEPPPYPAEDISPTPTLTNMSSISSSLPASVSMPPVSIASLIQSTPQTSSASSSTRRMSLASLGPPPGEPPTPLEEELGLSPISVVSTTPLLSRQRTNSIIRQPDLTRDPSSPSWPSIVPRTSLSRPTRPGGNASDERRDESEDEREESGALLDSSPSDDPDTRR</sequence>
<dbReference type="Proteomes" id="UP000076798">
    <property type="component" value="Unassembled WGS sequence"/>
</dbReference>
<dbReference type="AlphaFoldDB" id="A0A166C7J0"/>
<feature type="compositionally biased region" description="Pro residues" evidence="1">
    <location>
        <begin position="526"/>
        <end position="535"/>
    </location>
</feature>
<feature type="region of interest" description="Disordered" evidence="1">
    <location>
        <begin position="467"/>
        <end position="490"/>
    </location>
</feature>
<feature type="transmembrane region" description="Helical" evidence="2">
    <location>
        <begin position="398"/>
        <end position="421"/>
    </location>
</feature>
<keyword evidence="2" id="KW-0472">Membrane</keyword>
<gene>
    <name evidence="3" type="ORF">SISSUDRAFT_1063042</name>
</gene>
<evidence type="ECO:0000313" key="3">
    <source>
        <dbReference type="EMBL" id="KZT37165.1"/>
    </source>
</evidence>
<evidence type="ECO:0000256" key="2">
    <source>
        <dbReference type="SAM" id="Phobius"/>
    </source>
</evidence>
<protein>
    <submittedName>
        <fullName evidence="3">Uncharacterized protein</fullName>
    </submittedName>
</protein>
<feature type="compositionally biased region" description="Polar residues" evidence="1">
    <location>
        <begin position="571"/>
        <end position="588"/>
    </location>
</feature>
<proteinExistence type="predicted"/>
<feature type="region of interest" description="Disordered" evidence="1">
    <location>
        <begin position="504"/>
        <end position="539"/>
    </location>
</feature>
<dbReference type="STRING" id="1314776.A0A166C7J0"/>
<feature type="region of interest" description="Disordered" evidence="1">
    <location>
        <begin position="164"/>
        <end position="253"/>
    </location>
</feature>